<dbReference type="Pfam" id="PF01535">
    <property type="entry name" value="PPR"/>
    <property type="match status" value="4"/>
</dbReference>
<evidence type="ECO:0008006" key="5">
    <source>
        <dbReference type="Google" id="ProtNLM"/>
    </source>
</evidence>
<protein>
    <recommendedName>
        <fullName evidence="5">Pentatricopeptide repeat-containing protein</fullName>
    </recommendedName>
</protein>
<dbReference type="InterPro" id="IPR002885">
    <property type="entry name" value="PPR_rpt"/>
</dbReference>
<dbReference type="AlphaFoldDB" id="A0ABD3JDX2"/>
<comment type="caution">
    <text evidence="3">The sequence shown here is derived from an EMBL/GenBank/DDBJ whole genome shotgun (WGS) entry which is preliminary data.</text>
</comment>
<keyword evidence="4" id="KW-1185">Reference proteome</keyword>
<reference evidence="3 4" key="1">
    <citation type="submission" date="2024-11" db="EMBL/GenBank/DDBJ databases">
        <title>Chromosome-level genome assembly of Eucalyptus globulus Labill. provides insights into its genome evolution.</title>
        <authorList>
            <person name="Li X."/>
        </authorList>
    </citation>
    <scope>NUCLEOTIDE SEQUENCE [LARGE SCALE GENOMIC DNA]</scope>
    <source>
        <strain evidence="3">CL2024</strain>
        <tissue evidence="3">Fresh tender leaves</tissue>
    </source>
</reference>
<feature type="repeat" description="PPR" evidence="2">
    <location>
        <begin position="336"/>
        <end position="370"/>
    </location>
</feature>
<dbReference type="InterPro" id="IPR046960">
    <property type="entry name" value="PPR_At4g14850-like_plant"/>
</dbReference>
<dbReference type="InterPro" id="IPR046848">
    <property type="entry name" value="E_motif"/>
</dbReference>
<feature type="repeat" description="PPR" evidence="2">
    <location>
        <begin position="200"/>
        <end position="234"/>
    </location>
</feature>
<dbReference type="Gene3D" id="1.25.40.10">
    <property type="entry name" value="Tetratricopeptide repeat domain"/>
    <property type="match status" value="3"/>
</dbReference>
<dbReference type="PANTHER" id="PTHR47926:SF460">
    <property type="entry name" value="OS01G0815900 PROTEIN"/>
    <property type="match status" value="1"/>
</dbReference>
<dbReference type="PANTHER" id="PTHR47926">
    <property type="entry name" value="PENTATRICOPEPTIDE REPEAT-CONTAINING PROTEIN"/>
    <property type="match status" value="1"/>
</dbReference>
<dbReference type="Pfam" id="PF13041">
    <property type="entry name" value="PPR_2"/>
    <property type="match status" value="2"/>
</dbReference>
<keyword evidence="1" id="KW-0677">Repeat</keyword>
<name>A0ABD3JDX2_EUCGL</name>
<dbReference type="Pfam" id="PF20431">
    <property type="entry name" value="E_motif"/>
    <property type="match status" value="1"/>
</dbReference>
<sequence length="515" mass="56789">MRFLSLLCSTSPAPARAKRTLEIAPAPFRRRRSSSTGAPAVPLPRERRREALQNGLFSLLRRHGGSRRVALQVHGRVVASGLLLRDLSSSSTATLLFNALLRCYALDRLPLEAFLLYKDVQSGSLSASSSVSFNSFTYTFLLNSCVGLGCTVPGVQLHGLTLKLGFESHVYVQTALVYMYVACGSVGEGGKVFDCMPVRNPVTWNVLISGLTKWGRLDLARSLFEEMPVRTVVSWTAIIDGYTRMNRPNEAIHLFRKMVTDDGIAPSEITMLTIFPAIANIGSVKVCQSAHCYGEKIGFNSSDIRVANSLIDLYSKCGCIMSAWKFFEEITDARKNLVSWTSIISAFAMHGMGEEAAQGFDRMEIGGLKPNQVTFLSVLNAFSHGGLVEEGLRFFERMVNVYQLVPETKHYGSLVDMLGRAGRLKEAEKVAVEVPREIANVVIWRTLLGACSFHGDVEMAERATERILEIERGYGGDYVLMYNVFAGAGRFNDAERLRQLMDQATASKVPGHSLV</sequence>
<gene>
    <name evidence="3" type="ORF">ACJRO7_030405</name>
</gene>
<dbReference type="NCBIfam" id="TIGR00756">
    <property type="entry name" value="PPR"/>
    <property type="match status" value="3"/>
</dbReference>
<dbReference type="PROSITE" id="PS51375">
    <property type="entry name" value="PPR"/>
    <property type="match status" value="2"/>
</dbReference>
<dbReference type="Proteomes" id="UP001634007">
    <property type="component" value="Unassembled WGS sequence"/>
</dbReference>
<evidence type="ECO:0000256" key="2">
    <source>
        <dbReference type="PROSITE-ProRule" id="PRU00708"/>
    </source>
</evidence>
<organism evidence="3 4">
    <name type="scientific">Eucalyptus globulus</name>
    <name type="common">Tasmanian blue gum</name>
    <dbReference type="NCBI Taxonomy" id="34317"/>
    <lineage>
        <taxon>Eukaryota</taxon>
        <taxon>Viridiplantae</taxon>
        <taxon>Streptophyta</taxon>
        <taxon>Embryophyta</taxon>
        <taxon>Tracheophyta</taxon>
        <taxon>Spermatophyta</taxon>
        <taxon>Magnoliopsida</taxon>
        <taxon>eudicotyledons</taxon>
        <taxon>Gunneridae</taxon>
        <taxon>Pentapetalae</taxon>
        <taxon>rosids</taxon>
        <taxon>malvids</taxon>
        <taxon>Myrtales</taxon>
        <taxon>Myrtaceae</taxon>
        <taxon>Myrtoideae</taxon>
        <taxon>Eucalypteae</taxon>
        <taxon>Eucalyptus</taxon>
    </lineage>
</organism>
<evidence type="ECO:0000313" key="3">
    <source>
        <dbReference type="EMBL" id="KAL3725380.1"/>
    </source>
</evidence>
<dbReference type="FunFam" id="1.25.40.10:FF:001213">
    <property type="entry name" value="Pentatricopeptide repeat-containing protein, mitochondrial"/>
    <property type="match status" value="1"/>
</dbReference>
<proteinExistence type="predicted"/>
<accession>A0ABD3JDX2</accession>
<evidence type="ECO:0000313" key="4">
    <source>
        <dbReference type="Proteomes" id="UP001634007"/>
    </source>
</evidence>
<evidence type="ECO:0000256" key="1">
    <source>
        <dbReference type="ARBA" id="ARBA00022737"/>
    </source>
</evidence>
<dbReference type="EMBL" id="JBJKBG010000008">
    <property type="protein sequence ID" value="KAL3725380.1"/>
    <property type="molecule type" value="Genomic_DNA"/>
</dbReference>
<dbReference type="InterPro" id="IPR011990">
    <property type="entry name" value="TPR-like_helical_dom_sf"/>
</dbReference>